<reference evidence="1" key="1">
    <citation type="submission" date="2022-10" db="EMBL/GenBank/DDBJ databases">
        <title>Culturing micro-colonial fungi from biological soil crusts in the Mojave desert and describing Neophaeococcomyces mojavensis, and introducing the new genera and species Taxawa tesnikishii.</title>
        <authorList>
            <person name="Kurbessoian T."/>
            <person name="Stajich J.E."/>
        </authorList>
    </citation>
    <scope>NUCLEOTIDE SEQUENCE</scope>
    <source>
        <strain evidence="1">JES_115</strain>
    </source>
</reference>
<keyword evidence="2" id="KW-1185">Reference proteome</keyword>
<gene>
    <name evidence="1" type="ORF">H2199_001585</name>
</gene>
<proteinExistence type="predicted"/>
<comment type="caution">
    <text evidence="1">The sequence shown here is derived from an EMBL/GenBank/DDBJ whole genome shotgun (WGS) entry which is preliminary data.</text>
</comment>
<organism evidence="1 2">
    <name type="scientific">Coniosporium tulheliwenetii</name>
    <dbReference type="NCBI Taxonomy" id="3383036"/>
    <lineage>
        <taxon>Eukaryota</taxon>
        <taxon>Fungi</taxon>
        <taxon>Dikarya</taxon>
        <taxon>Ascomycota</taxon>
        <taxon>Pezizomycotina</taxon>
        <taxon>Dothideomycetes</taxon>
        <taxon>Dothideomycetes incertae sedis</taxon>
        <taxon>Coniosporium</taxon>
    </lineage>
</organism>
<evidence type="ECO:0000313" key="2">
    <source>
        <dbReference type="Proteomes" id="UP001172680"/>
    </source>
</evidence>
<evidence type="ECO:0000313" key="1">
    <source>
        <dbReference type="EMBL" id="KAJ9647810.1"/>
    </source>
</evidence>
<protein>
    <submittedName>
        <fullName evidence="1">Uncharacterized protein</fullName>
    </submittedName>
</protein>
<name>A0ACC2ZJT8_9PEZI</name>
<dbReference type="EMBL" id="JAPDRP010000004">
    <property type="protein sequence ID" value="KAJ9647810.1"/>
    <property type="molecule type" value="Genomic_DNA"/>
</dbReference>
<accession>A0ACC2ZJT8</accession>
<dbReference type="Proteomes" id="UP001172680">
    <property type="component" value="Unassembled WGS sequence"/>
</dbReference>
<sequence>MLVASPNRAVPQGLPSPTLTNPDMILPNHYCDTTTSPFPQSETPPSPSELLRKLQSQPTPLQIGAAPPPKNLVHRRSSSSRRIPVNTLLYIQEVDTPSTRNSYQCDLASSPTLTDVPLEGRMNSCSQSEEKRWSAASGSVYSEDLGGLNWRSFDGEHGAGIASIALDQEEDLDGHRPVENGGAVGEKRWPWKPAEDEDEDEDEEEGAEDEDFSSAALSRRAEIILANAKKRLNLMEGNLRGARSSLMLTPSPSMRDIRSAADLASQTSAARDRDVQIYGDMSFTAARQSQDKTLRPYAVGGLAHARNHSESHVLSPIDTEAASRANWEGARPASAFGSFCRVKSPIESSSFSRPNFIRGSRSQEAMRVSRQNSWGSLRERPMRQGSAGSMSSPTGLDPLMEEERPVYNGLYRSASTTGDLRAQMQELKGRISSLKQRAREDGMRRRSLQNLRDPSPFTSAQPWPYGDEGSTGRIPSDNVGLDPKSDRSVEDNAHTPDANLPRRAQEGLVEHPAPKAEYLNNHYEDVTDGLIHTEEHSARSSEDTPPAVNGYHDQDAESVYEEADDGGNPQPFTERHEDRADAFDYENFFLHSAMGTFDGGGRRSSTSSADSVETTKPASSGCRSAHKAASGPKSSLPTTHHRNQSVDSVSSLATFATAAEGLDPDNESAAKPAKPQRTSFYSLHGQTHASVLDPTTDLERADSAIIMQEDSTSSDGRAREKKAAAKKADAWKDEEKKEDNAGKQNAGGGDGDNGGDTGGAGGGNSGGDGGDGGGGGGGDDGDDWGFGGSKKKKKGKKGKAAEADEEEEKKKQEEEEAAAAAPMADSAFSIDTGDAGGDANPDDEWGGFATAGKKKKGKKGKGADPMPPPPPPPPPAPADLPAEDTVADMYDINLDDGGSKDDGAPKLDLSFGGAENKSSGMFGGVSNFLGGWGSNNSWSFNDANKDSADTSNDAPASSNPWDLGGSKKNKKKTATNDFDFNFDSGAQDIVALDPPAEEKPAEDKQEDDAWGIPVTTKKGKKGKKGAAVAVVEEPAPPPPPPPPPPAEPEPEPAKDDNAWSFGGGGKKDKKNKKNNSFFSFDDPEPEAPAVVDLPPEAEVVKVEEDPWAWSTSAKDKKKGKKGAAAKEPDSEPAVVVIPEVEAEPAKEDNMWGGGWGAAPSKSKKKKGVVEVVDEPIDVPPPPPPPPAEPEPPPAAENDDIWGLASTTKKGKKGKKGKEEPAKVEEPVVVVPEPEPIVVVPEPEPEPPVEDSWGGGWGAPAKDKKKAKKAGKAGLTAKAEEPPAPEKEPEPIVVVPETDPAPADDGWGDPWGAATSKKSKKPPKGGFADPVIEDPPIVEVPLVTLEDEAPKDGKDGAAENDWMDWGSTSKTAKKKGKKGAIEEVLPEAPPPPPAVPEPAKESKEDSGWGFSWGSAGKKDKKGKKGKEEPAPPPPPPPAPEPVVEEITMVPDAVDEPKADGEDDFGWGFGKKDKKKKPSKKDDPVEVIGESLVDPVMQPESIQETKSQVDEDPWGFTSTKKGKKGKKGSAMNPPEAPPAPTPPEAVPDAAPDEPLPPPPPPPLAALPAPEPEPAKDDDIWGLSTGKKAKKGKKSALSKQTTASEVLSYEEPVVEVFAGNPDGIVQIVDEAVLDEPPPPPPPEPVVVEEKKSKKKEEEKPAKSMWGSWGLGGSKSVKDKEKEKKEKEKKEAKEKKEERQRIEKEEAERIAREAEEAAEKERLEAEEKARKEAEEAAKFLDDPNEIMEIVDEAPKKKGKKVKKGSKIEPVQEPDPPPPPPPAAMGDDELLDLMGDANEDQLNELLADTKPKEEEKSSAWSFWGAPLKSTKKSTPSTDAKSAVNDLANQNVSLIEAVTNVPEVVADEPPPPPKATKTATTKGKKGTKSSIADRIAALQGEPEPVVEPPVVEVVDVALKSSSAATKKSSKKDTKDSKASSSKKKEVKKEVKAPTPPLDPVIVVPEPEPIVVDFPSVLTPLPGGFPTEDLNVLAFEDPASPAPPSEIVAVVEEPKADKKAKKDKKSKKVVEAAKEMPPAPPPAQQPSPPADFDMQAEDIVVMPEAPSKLPTPPPEPAKKSAHGLSKSSRTPKEVEKSSKSSGSDQIGEPSKPKPTRASTGFSLFGAPTPARSRSTRQAPTPKTQSRRASVDPGTISPGADDAPRMSSKAAKIMGVGVSRGSMSRRASTKDKGKRRSVPDPYAIDDDLVMVDGHEDSAPAPPDITSGGEDAVLVDLEANIRSDGPDVVTGPEDMAFVEPSRRRSPPKQRERATSSAKREGIMGMFGLGRSKSHRHEDRYTRPSTSGGDAERSHRKRSSHHNEEDEAKRLRRDDRRVHRSRGLSNEEGIMTDAVPNTGASASTENEARNARRGDRDREAASKAARAAELAAAEEKAARRRERDRERQQHEARKLKERETRDRRIREEQELENRRREEKRARHAARDQRRAAEERYAKDAEASRSKGRDRRDKDRGEPSSRPQTADRPKTERRRTDMDDAARRQRHEERRQRRTTDRTMSDDKTSRRRSTANPIDDYFDPRNGAHAPYQQPRTASGRPYLPNGGDKTTSWVASVNEEQPDPPPLAETVIEPPPDLNAGETTADEEALRGMRTAGRGERNGDADRRRRRHEERRHERKSGGEGLRSEGSSGDRKDRRRNTLQGYGDSGVRWDARPSPAPKRQSWLKSLGGKFGGF</sequence>